<feature type="compositionally biased region" description="Basic and acidic residues" evidence="1">
    <location>
        <begin position="120"/>
        <end position="131"/>
    </location>
</feature>
<dbReference type="RefSeq" id="WP_313544873.1">
    <property type="nucleotide sequence ID" value="NZ_CP134880.1"/>
</dbReference>
<accession>A0AA96FHA2</accession>
<evidence type="ECO:0000313" key="2">
    <source>
        <dbReference type="EMBL" id="WNM28451.1"/>
    </source>
</evidence>
<feature type="compositionally biased region" description="Low complexity" evidence="1">
    <location>
        <begin position="99"/>
        <end position="114"/>
    </location>
</feature>
<dbReference type="EMBL" id="CP134880">
    <property type="protein sequence ID" value="WNM28451.1"/>
    <property type="molecule type" value="Genomic_DNA"/>
</dbReference>
<feature type="region of interest" description="Disordered" evidence="1">
    <location>
        <begin position="97"/>
        <end position="131"/>
    </location>
</feature>
<sequence length="131" mass="13778">MTDPTDPPAGLGTRGAAFWTATLAAYELTDSETAMLLEACRTLDNLDALAEAIQTHGVMVTGSMGQPVVNAALTEVRGQRLALHRLLTALALPDEDGEALPSARSAASQAANSARWQGHTSERALRAVERP</sequence>
<proteinExistence type="predicted"/>
<dbReference type="Proteomes" id="UP001303408">
    <property type="component" value="Chromosome"/>
</dbReference>
<evidence type="ECO:0000256" key="1">
    <source>
        <dbReference type="SAM" id="MobiDB-lite"/>
    </source>
</evidence>
<dbReference type="AlphaFoldDB" id="A0AA96FHA2"/>
<evidence type="ECO:0008006" key="3">
    <source>
        <dbReference type="Google" id="ProtNLM"/>
    </source>
</evidence>
<name>A0AA96FHA2_9MICO</name>
<gene>
    <name evidence="2" type="ORF">RN607_05470</name>
</gene>
<reference evidence="2" key="1">
    <citation type="submission" date="2023-09" db="EMBL/GenBank/DDBJ databases">
        <title>Demequina sp. a novel bacteria isolated from Capsicum annuum.</title>
        <authorList>
            <person name="Humaira Z."/>
            <person name="Lee J."/>
            <person name="Cho D."/>
        </authorList>
    </citation>
    <scope>NUCLEOTIDE SEQUENCE</scope>
    <source>
        <strain evidence="2">PMTSA13</strain>
    </source>
</reference>
<dbReference type="KEGG" id="dcp:RN607_05470"/>
<organism evidence="2">
    <name type="scientific">Demequina capsici</name>
    <dbReference type="NCBI Taxonomy" id="3075620"/>
    <lineage>
        <taxon>Bacteria</taxon>
        <taxon>Bacillati</taxon>
        <taxon>Actinomycetota</taxon>
        <taxon>Actinomycetes</taxon>
        <taxon>Micrococcales</taxon>
        <taxon>Demequinaceae</taxon>
        <taxon>Demequina</taxon>
    </lineage>
</organism>
<protein>
    <recommendedName>
        <fullName evidence="3">Terminase small subunit</fullName>
    </recommendedName>
</protein>